<keyword evidence="2" id="KW-0813">Transport</keyword>
<reference evidence="7 8" key="1">
    <citation type="submission" date="2024-06" db="EMBL/GenBank/DDBJ databases">
        <title>The Natural Products Discovery Center: Release of the First 8490 Sequenced Strains for Exploring Actinobacteria Biosynthetic Diversity.</title>
        <authorList>
            <person name="Kalkreuter E."/>
            <person name="Kautsar S.A."/>
            <person name="Yang D."/>
            <person name="Bader C.D."/>
            <person name="Teijaro C.N."/>
            <person name="Fluegel L."/>
            <person name="Davis C.M."/>
            <person name="Simpson J.R."/>
            <person name="Lauterbach L."/>
            <person name="Steele A.D."/>
            <person name="Gui C."/>
            <person name="Meng S."/>
            <person name="Li G."/>
            <person name="Viehrig K."/>
            <person name="Ye F."/>
            <person name="Su P."/>
            <person name="Kiefer A.F."/>
            <person name="Nichols A."/>
            <person name="Cepeda A.J."/>
            <person name="Yan W."/>
            <person name="Fan B."/>
            <person name="Jiang Y."/>
            <person name="Adhikari A."/>
            <person name="Zheng C.-J."/>
            <person name="Schuster L."/>
            <person name="Cowan T.M."/>
            <person name="Smanski M.J."/>
            <person name="Chevrette M.G."/>
            <person name="De Carvalho L.P.S."/>
            <person name="Shen B."/>
        </authorList>
    </citation>
    <scope>NUCLEOTIDE SEQUENCE [LARGE SCALE GENOMIC DNA]</scope>
    <source>
        <strain evidence="7 8">NPDC079179</strain>
    </source>
</reference>
<dbReference type="EMBL" id="JBFBLL010000008">
    <property type="protein sequence ID" value="MEV8158713.1"/>
    <property type="molecule type" value="Genomic_DNA"/>
</dbReference>
<dbReference type="InterPro" id="IPR050153">
    <property type="entry name" value="Metal_Ion_Import_ABC"/>
</dbReference>
<dbReference type="InterPro" id="IPR003593">
    <property type="entry name" value="AAA+_ATPase"/>
</dbReference>
<organism evidence="7 8">
    <name type="scientific">Kocuria salsicia</name>
    <dbReference type="NCBI Taxonomy" id="664639"/>
    <lineage>
        <taxon>Bacteria</taxon>
        <taxon>Bacillati</taxon>
        <taxon>Actinomycetota</taxon>
        <taxon>Actinomycetes</taxon>
        <taxon>Micrococcales</taxon>
        <taxon>Micrococcaceae</taxon>
        <taxon>Kocuria</taxon>
    </lineage>
</organism>
<comment type="similarity">
    <text evidence="1">Belongs to the ABC transporter superfamily.</text>
</comment>
<dbReference type="PANTHER" id="PTHR42734:SF5">
    <property type="entry name" value="IRON TRANSPORT SYSTEM ATP-BINDING PROTEIN HI_0361-RELATED"/>
    <property type="match status" value="1"/>
</dbReference>
<gene>
    <name evidence="7" type="ORF">AB0O96_11015</name>
</gene>
<evidence type="ECO:0000256" key="5">
    <source>
        <dbReference type="SAM" id="MobiDB-lite"/>
    </source>
</evidence>
<dbReference type="PROSITE" id="PS00211">
    <property type="entry name" value="ABC_TRANSPORTER_1"/>
    <property type="match status" value="1"/>
</dbReference>
<evidence type="ECO:0000256" key="3">
    <source>
        <dbReference type="ARBA" id="ARBA00022741"/>
    </source>
</evidence>
<evidence type="ECO:0000313" key="7">
    <source>
        <dbReference type="EMBL" id="MEV8158713.1"/>
    </source>
</evidence>
<dbReference type="Proteomes" id="UP001553031">
    <property type="component" value="Unassembled WGS sequence"/>
</dbReference>
<evidence type="ECO:0000256" key="1">
    <source>
        <dbReference type="ARBA" id="ARBA00005417"/>
    </source>
</evidence>
<dbReference type="InterPro" id="IPR003439">
    <property type="entry name" value="ABC_transporter-like_ATP-bd"/>
</dbReference>
<feature type="domain" description="ABC transporter" evidence="6">
    <location>
        <begin position="5"/>
        <end position="239"/>
    </location>
</feature>
<dbReference type="CDD" id="cd03235">
    <property type="entry name" value="ABC_Metallic_Cations"/>
    <property type="match status" value="1"/>
</dbReference>
<feature type="region of interest" description="Disordered" evidence="5">
    <location>
        <begin position="242"/>
        <end position="316"/>
    </location>
</feature>
<dbReference type="PROSITE" id="PS50893">
    <property type="entry name" value="ABC_TRANSPORTER_2"/>
    <property type="match status" value="1"/>
</dbReference>
<evidence type="ECO:0000259" key="6">
    <source>
        <dbReference type="PROSITE" id="PS50893"/>
    </source>
</evidence>
<dbReference type="GO" id="GO:0005524">
    <property type="term" value="F:ATP binding"/>
    <property type="evidence" value="ECO:0007669"/>
    <property type="project" value="UniProtKB-KW"/>
</dbReference>
<accession>A0ABV3KFX9</accession>
<dbReference type="PANTHER" id="PTHR42734">
    <property type="entry name" value="METAL TRANSPORT SYSTEM ATP-BINDING PROTEIN TM_0124-RELATED"/>
    <property type="match status" value="1"/>
</dbReference>
<comment type="caution">
    <text evidence="7">The sequence shown here is derived from an EMBL/GenBank/DDBJ whole genome shotgun (WGS) entry which is preliminary data.</text>
</comment>
<sequence>MTPAIRASGVVVDYGRVRALDGVDLEIAHGQVTGLVGMNGSGKSTLFKALMGTVRLEAGEVRLDGLDPRTARKQGVVGYVPQSEDVDWTFPLSVRDVVMTGRYGHMGPTRRARPADRTAVADALERVELTELAGRQIGRLSGGQRKRVFVARAIAQGARTLLLDEPFAGVDKRSEATIVRLLHELAAQGCAVVVATHDLHALPQLAESVVLLRRHVLFHGPVAEGLTPEHLVRAFGMDVLSDPSSTRSPGDDDAAPADRTPLTAGAAHEGPPPGPAAGDTPAPGAVTAPGGVVPPRNGSAAVTGPGAPTTHRGGRA</sequence>
<dbReference type="SMART" id="SM00382">
    <property type="entry name" value="AAA"/>
    <property type="match status" value="1"/>
</dbReference>
<evidence type="ECO:0000256" key="4">
    <source>
        <dbReference type="ARBA" id="ARBA00022840"/>
    </source>
</evidence>
<dbReference type="Gene3D" id="3.40.50.300">
    <property type="entry name" value="P-loop containing nucleotide triphosphate hydrolases"/>
    <property type="match status" value="1"/>
</dbReference>
<dbReference type="SUPFAM" id="SSF52540">
    <property type="entry name" value="P-loop containing nucleoside triphosphate hydrolases"/>
    <property type="match status" value="1"/>
</dbReference>
<protein>
    <submittedName>
        <fullName evidence="7">Metal ABC transporter ATP-binding protein</fullName>
    </submittedName>
</protein>
<dbReference type="InterPro" id="IPR027417">
    <property type="entry name" value="P-loop_NTPase"/>
</dbReference>
<name>A0ABV3KFX9_9MICC</name>
<evidence type="ECO:0000256" key="2">
    <source>
        <dbReference type="ARBA" id="ARBA00022448"/>
    </source>
</evidence>
<keyword evidence="4 7" id="KW-0067">ATP-binding</keyword>
<keyword evidence="8" id="KW-1185">Reference proteome</keyword>
<proteinExistence type="inferred from homology"/>
<feature type="compositionally biased region" description="Low complexity" evidence="5">
    <location>
        <begin position="276"/>
        <end position="295"/>
    </location>
</feature>
<evidence type="ECO:0000313" key="8">
    <source>
        <dbReference type="Proteomes" id="UP001553031"/>
    </source>
</evidence>
<keyword evidence="3" id="KW-0547">Nucleotide-binding</keyword>
<dbReference type="InterPro" id="IPR017871">
    <property type="entry name" value="ABC_transporter-like_CS"/>
</dbReference>
<dbReference type="RefSeq" id="WP_144941389.1">
    <property type="nucleotide sequence ID" value="NZ_JBFAEN010000004.1"/>
</dbReference>
<dbReference type="Pfam" id="PF00005">
    <property type="entry name" value="ABC_tran"/>
    <property type="match status" value="1"/>
</dbReference>